<dbReference type="RefSeq" id="WP_227614355.1">
    <property type="nucleotide sequence ID" value="NZ_JAJEPR010000004.1"/>
</dbReference>
<dbReference type="Pfam" id="PF00990">
    <property type="entry name" value="GGDEF"/>
    <property type="match status" value="1"/>
</dbReference>
<dbReference type="InterPro" id="IPR029016">
    <property type="entry name" value="GAF-like_dom_sf"/>
</dbReference>
<keyword evidence="1" id="KW-1133">Transmembrane helix</keyword>
<feature type="transmembrane region" description="Helical" evidence="1">
    <location>
        <begin position="72"/>
        <end position="94"/>
    </location>
</feature>
<dbReference type="PANTHER" id="PTHR45138">
    <property type="entry name" value="REGULATORY COMPONENTS OF SENSORY TRANSDUCTION SYSTEM"/>
    <property type="match status" value="1"/>
</dbReference>
<keyword evidence="1" id="KW-0472">Membrane</keyword>
<name>A0AAE3DRA8_9FIRM</name>
<evidence type="ECO:0000259" key="2">
    <source>
        <dbReference type="PROSITE" id="PS50887"/>
    </source>
</evidence>
<dbReference type="SUPFAM" id="SSF55781">
    <property type="entry name" value="GAF domain-like"/>
    <property type="match status" value="1"/>
</dbReference>
<feature type="transmembrane region" description="Helical" evidence="1">
    <location>
        <begin position="203"/>
        <end position="220"/>
    </location>
</feature>
<dbReference type="GO" id="GO:0052621">
    <property type="term" value="F:diguanylate cyclase activity"/>
    <property type="evidence" value="ECO:0007669"/>
    <property type="project" value="TreeGrafter"/>
</dbReference>
<dbReference type="CDD" id="cd01949">
    <property type="entry name" value="GGDEF"/>
    <property type="match status" value="1"/>
</dbReference>
<dbReference type="GO" id="GO:1902201">
    <property type="term" value="P:negative regulation of bacterial-type flagellum-dependent cell motility"/>
    <property type="evidence" value="ECO:0007669"/>
    <property type="project" value="TreeGrafter"/>
</dbReference>
<sequence length="558" mass="65471">MPDHHMAHTTVLMWGSLFCLLAAWCMGKDKNYNREKKRWMLHMQLFTALFLSSEAFAWAFDGRPGKTAWWMVRISNFLLFLTSDLVLVFFNWYVGCHLMPPEERKQNKRYRLVSYIGFFAAFLVVVSQFTHLYYTIDETNLYHRTSTCLLAMVLPASGMLLDFTLLVQYRKRIRRRDFLFMSSYIILPTLAALVQFFHYEASLVSIAISFSMVLIYVAAMEEQSEELEKMSKSKAQTEERLEIATILNRCVKALSSSVNVDKAIHHLLEIINDYFDADRTYIFKLDTDQGILTNTYEYVKDQVTEQQENLQGIPVEVISIWMQKFEESNVYYIPDLELEKGTPHYEILKMQDINRLLAVPLLRDEKIVGFMGVDNPRKHYSDETLLASLQFFVTDSLTRKREQEKLKYLSYRDMLTELFNRNKYIEVLERYKNRHVEKVGVAFIDLNGLKKVNDQKGHEAGDELIRNAAAVIKTSFPEKAFRIGGDEFVVIAVGMEEEEFFRKLKTVYAKMKEKEVSISAGFVWKEETMDLEALTKTADHQMYKEKEKYHRENRYEPG</sequence>
<proteinExistence type="predicted"/>
<dbReference type="EMBL" id="JAJEPR010000004">
    <property type="protein sequence ID" value="MCC2188899.1"/>
    <property type="molecule type" value="Genomic_DNA"/>
</dbReference>
<organism evidence="3 4">
    <name type="scientific">Fusicatenibacter faecihominis</name>
    <dbReference type="NCBI Taxonomy" id="2881276"/>
    <lineage>
        <taxon>Bacteria</taxon>
        <taxon>Bacillati</taxon>
        <taxon>Bacillota</taxon>
        <taxon>Clostridia</taxon>
        <taxon>Lachnospirales</taxon>
        <taxon>Lachnospiraceae</taxon>
        <taxon>Fusicatenibacter</taxon>
    </lineage>
</organism>
<dbReference type="GO" id="GO:0005886">
    <property type="term" value="C:plasma membrane"/>
    <property type="evidence" value="ECO:0007669"/>
    <property type="project" value="TreeGrafter"/>
</dbReference>
<comment type="caution">
    <text evidence="3">The sequence shown here is derived from an EMBL/GenBank/DDBJ whole genome shotgun (WGS) entry which is preliminary data.</text>
</comment>
<feature type="domain" description="GGDEF" evidence="2">
    <location>
        <begin position="437"/>
        <end position="558"/>
    </location>
</feature>
<evidence type="ECO:0000313" key="4">
    <source>
        <dbReference type="Proteomes" id="UP001197875"/>
    </source>
</evidence>
<feature type="transmembrane region" description="Helical" evidence="1">
    <location>
        <begin position="115"/>
        <end position="136"/>
    </location>
</feature>
<dbReference type="GO" id="GO:0043709">
    <property type="term" value="P:cell adhesion involved in single-species biofilm formation"/>
    <property type="evidence" value="ECO:0007669"/>
    <property type="project" value="TreeGrafter"/>
</dbReference>
<dbReference type="PROSITE" id="PS50887">
    <property type="entry name" value="GGDEF"/>
    <property type="match status" value="1"/>
</dbReference>
<protein>
    <submittedName>
        <fullName evidence="3">Sensor domain-containing diguanylate cyclase</fullName>
    </submittedName>
</protein>
<evidence type="ECO:0000256" key="1">
    <source>
        <dbReference type="SAM" id="Phobius"/>
    </source>
</evidence>
<evidence type="ECO:0000313" key="3">
    <source>
        <dbReference type="EMBL" id="MCC2188899.1"/>
    </source>
</evidence>
<dbReference type="InterPro" id="IPR003018">
    <property type="entry name" value="GAF"/>
</dbReference>
<dbReference type="InterPro" id="IPR050469">
    <property type="entry name" value="Diguanylate_Cyclase"/>
</dbReference>
<dbReference type="Pfam" id="PF01590">
    <property type="entry name" value="GAF"/>
    <property type="match status" value="1"/>
</dbReference>
<feature type="transmembrane region" description="Helical" evidence="1">
    <location>
        <begin position="6"/>
        <end position="27"/>
    </location>
</feature>
<dbReference type="SUPFAM" id="SSF55073">
    <property type="entry name" value="Nucleotide cyclase"/>
    <property type="match status" value="1"/>
</dbReference>
<dbReference type="AlphaFoldDB" id="A0AAE3DRA8"/>
<dbReference type="Proteomes" id="UP001197875">
    <property type="component" value="Unassembled WGS sequence"/>
</dbReference>
<dbReference type="InterPro" id="IPR029787">
    <property type="entry name" value="Nucleotide_cyclase"/>
</dbReference>
<dbReference type="NCBIfam" id="TIGR00254">
    <property type="entry name" value="GGDEF"/>
    <property type="match status" value="1"/>
</dbReference>
<dbReference type="InterPro" id="IPR000160">
    <property type="entry name" value="GGDEF_dom"/>
</dbReference>
<dbReference type="PANTHER" id="PTHR45138:SF9">
    <property type="entry name" value="DIGUANYLATE CYCLASE DGCM-RELATED"/>
    <property type="match status" value="1"/>
</dbReference>
<dbReference type="InterPro" id="IPR043128">
    <property type="entry name" value="Rev_trsase/Diguanyl_cyclase"/>
</dbReference>
<accession>A0AAE3DRA8</accession>
<feature type="transmembrane region" description="Helical" evidence="1">
    <location>
        <begin position="142"/>
        <end position="166"/>
    </location>
</feature>
<gene>
    <name evidence="3" type="ORF">LKD71_03510</name>
</gene>
<feature type="transmembrane region" description="Helical" evidence="1">
    <location>
        <begin position="178"/>
        <end position="197"/>
    </location>
</feature>
<dbReference type="Gene3D" id="3.30.70.270">
    <property type="match status" value="1"/>
</dbReference>
<reference evidence="3 4" key="1">
    <citation type="submission" date="2021-10" db="EMBL/GenBank/DDBJ databases">
        <title>Anaerobic single-cell dispensing facilitates the cultivation of human gut bacteria.</title>
        <authorList>
            <person name="Afrizal A."/>
        </authorList>
    </citation>
    <scope>NUCLEOTIDE SEQUENCE [LARGE SCALE GENOMIC DNA]</scope>
    <source>
        <strain evidence="3 4">CLA-AA-H277</strain>
    </source>
</reference>
<dbReference type="Gene3D" id="3.30.450.40">
    <property type="match status" value="1"/>
</dbReference>
<keyword evidence="4" id="KW-1185">Reference proteome</keyword>
<feature type="transmembrane region" description="Helical" evidence="1">
    <location>
        <begin position="39"/>
        <end position="60"/>
    </location>
</feature>
<keyword evidence="1" id="KW-0812">Transmembrane</keyword>
<dbReference type="SMART" id="SM00267">
    <property type="entry name" value="GGDEF"/>
    <property type="match status" value="1"/>
</dbReference>